<protein>
    <submittedName>
        <fullName evidence="1">Uncharacterized protein</fullName>
    </submittedName>
</protein>
<evidence type="ECO:0000313" key="1">
    <source>
        <dbReference type="EMBL" id="CAH09549.1"/>
    </source>
</evidence>
<sequence>MRIKYTNIKIDEDEECTIEVKITAKKKNIAGVLVDKIKSIAADGHPSFKTIEELEPFGLNEDSEIVIDSILNGNKRPISISKLKTPNISQLITVSKTEDGYAEFNSMREESLKLFKDIVNYK</sequence>
<dbReference type="PaxDb" id="272559-BF9343_3768"/>
<gene>
    <name evidence="1" type="ORF">BF9343_3768</name>
</gene>
<dbReference type="BioCyc" id="BFRA272559:G1GHZ-4121-MONOMER"/>
<organism evidence="1 2">
    <name type="scientific">Bacteroides fragilis (strain ATCC 25285 / DSM 2151 / CCUG 4856 / JCM 11019 / LMG 10263 / NCTC 9343 / Onslow / VPI 2553 / EN-2)</name>
    <dbReference type="NCBI Taxonomy" id="272559"/>
    <lineage>
        <taxon>Bacteria</taxon>
        <taxon>Pseudomonadati</taxon>
        <taxon>Bacteroidota</taxon>
        <taxon>Bacteroidia</taxon>
        <taxon>Bacteroidales</taxon>
        <taxon>Bacteroidaceae</taxon>
        <taxon>Bacteroides</taxon>
    </lineage>
</organism>
<evidence type="ECO:0000313" key="2">
    <source>
        <dbReference type="Proteomes" id="UP000006731"/>
    </source>
</evidence>
<proteinExistence type="predicted"/>
<dbReference type="EMBL" id="CR626927">
    <property type="protein sequence ID" value="CAH09549.1"/>
    <property type="molecule type" value="Genomic_DNA"/>
</dbReference>
<dbReference type="RefSeq" id="WP_010993630.1">
    <property type="nucleotide sequence ID" value="NC_003228.3"/>
</dbReference>
<dbReference type="Proteomes" id="UP000006731">
    <property type="component" value="Chromosome"/>
</dbReference>
<keyword evidence="2" id="KW-1185">Reference proteome</keyword>
<accession>Q5L8N6</accession>
<name>Q5L8N6_BACFN</name>
<dbReference type="HOGENOM" id="CLU_2022070_0_0_10"/>
<dbReference type="GeneID" id="60365750"/>
<dbReference type="KEGG" id="bfs:BF9343_3768"/>
<reference evidence="1 2" key="1">
    <citation type="journal article" date="2005" name="Science">
        <title>Extensive DNA inversions in the B. fragilis genome control variable gene expression.</title>
        <authorList>
            <person name="Cerdeno-Tarraga A.M."/>
            <person name="Patrick S."/>
            <person name="Crosmann L."/>
            <person name="Blakely G."/>
            <person name="Abratt V."/>
            <person name="Lennard N."/>
            <person name="Duerden B."/>
            <person name="Poxton I."/>
            <person name="Harris B."/>
            <person name="Quail M.A."/>
            <person name="Barron A."/>
            <person name="Clarck L."/>
            <person name="Corton C."/>
            <person name="Doggett J."/>
            <person name="Holden M.T.G."/>
            <person name="Larke N."/>
            <person name="Line A."/>
            <person name="Lord A."/>
            <person name="Norbertczak H."/>
            <person name="Ormond D."/>
            <person name="Price C."/>
            <person name="Rabbinowitsch E."/>
            <person name="Woodward J."/>
            <person name="Barrel B.G."/>
            <person name="Parkhill J."/>
        </authorList>
    </citation>
    <scope>NUCLEOTIDE SEQUENCE [LARGE SCALE GENOMIC DNA]</scope>
    <source>
        <strain evidence="2">ATCC 25285 / DSM 2151 / CCUG 4856 / JCM 11019 / LMG 10263 / NCTC 9343 / Onslow / VPI 2553 / EN-2</strain>
    </source>
</reference>
<dbReference type="AlphaFoldDB" id="Q5L8N6"/>